<dbReference type="Proteomes" id="UP000054408">
    <property type="component" value="Unassembled WGS sequence"/>
</dbReference>
<dbReference type="CDD" id="cd07061">
    <property type="entry name" value="HP_HAP_like"/>
    <property type="match status" value="1"/>
</dbReference>
<feature type="chain" id="PRO_5005537363" evidence="3">
    <location>
        <begin position="23"/>
        <end position="426"/>
    </location>
</feature>
<dbReference type="InterPro" id="IPR000560">
    <property type="entry name" value="His_Pase_clade-2"/>
</dbReference>
<dbReference type="InterPro" id="IPR033379">
    <property type="entry name" value="Acid_Pase_AS"/>
</dbReference>
<dbReference type="OrthoDB" id="10257284at2759"/>
<dbReference type="Pfam" id="PF00328">
    <property type="entry name" value="His_Phos_2"/>
    <property type="match status" value="1"/>
</dbReference>
<dbReference type="InterPro" id="IPR029033">
    <property type="entry name" value="His_PPase_superfam"/>
</dbReference>
<dbReference type="eggNOG" id="KOG3720">
    <property type="taxonomic scope" value="Eukaryota"/>
</dbReference>
<sequence>MPSSAAAVFGCALLAFALCCSAQTYPLPYCSANSSVAPSNPWLKSTFDTDEYSLALVQLIFRHGDRVPVVGLPGAGNEAEWTCQLSMVDKPATGSADEGYLDEPRLFRFTQLENRGVLPGNCSLGQLTEKGHVQHNIIGSHFRELYHDTYGFIPSEYNSRDVWVRAINIPRCRQSAQSEIQGIFPNVYERGPVYEAVPIHTMDPNYENMSPNFAACPNLLKRIAEQQQSQAWADFRADTKGLTSHILSLLHLESESAIGSTQYPFFIGSTFDQVVDAGTWTVNHWLFNETMASISVGTFFGELLTAMEDVMSAGSAYDGPILRLYGGQDLTIGPLLNCLGAYNGAWPPYAAHLSMELLVNNAGDYFVHLLYNGDEIVVPGCSAICPWSKFISLVGHNALTPAQYATMCGAAGPQGPWSPINAAMYM</sequence>
<dbReference type="GO" id="GO:0016791">
    <property type="term" value="F:phosphatase activity"/>
    <property type="evidence" value="ECO:0007669"/>
    <property type="project" value="TreeGrafter"/>
</dbReference>
<evidence type="ECO:0000313" key="4">
    <source>
        <dbReference type="EMBL" id="KNC48551.1"/>
    </source>
</evidence>
<evidence type="ECO:0000256" key="1">
    <source>
        <dbReference type="ARBA" id="ARBA00005375"/>
    </source>
</evidence>
<dbReference type="GeneID" id="25560138"/>
<proteinExistence type="inferred from homology"/>
<dbReference type="OMA" id="LNVTYAH"/>
<accession>A0A0L0D906</accession>
<dbReference type="STRING" id="461836.A0A0L0D906"/>
<dbReference type="InterPro" id="IPR050645">
    <property type="entry name" value="Histidine_acid_phosphatase"/>
</dbReference>
<keyword evidence="3" id="KW-0732">Signal</keyword>
<dbReference type="SUPFAM" id="SSF53254">
    <property type="entry name" value="Phosphoglycerate mutase-like"/>
    <property type="match status" value="1"/>
</dbReference>
<protein>
    <submittedName>
        <fullName evidence="4">Counting factor 60</fullName>
    </submittedName>
</protein>
<keyword evidence="2" id="KW-0378">Hydrolase</keyword>
<gene>
    <name evidence="4" type="ORF">AMSG_00327</name>
</gene>
<organism evidence="4 5">
    <name type="scientific">Thecamonas trahens ATCC 50062</name>
    <dbReference type="NCBI Taxonomy" id="461836"/>
    <lineage>
        <taxon>Eukaryota</taxon>
        <taxon>Apusozoa</taxon>
        <taxon>Apusomonadida</taxon>
        <taxon>Apusomonadidae</taxon>
        <taxon>Thecamonas</taxon>
    </lineage>
</organism>
<dbReference type="PROSITE" id="PS00616">
    <property type="entry name" value="HIS_ACID_PHOSPHAT_1"/>
    <property type="match status" value="1"/>
</dbReference>
<evidence type="ECO:0000256" key="3">
    <source>
        <dbReference type="SAM" id="SignalP"/>
    </source>
</evidence>
<feature type="signal peptide" evidence="3">
    <location>
        <begin position="1"/>
        <end position="22"/>
    </location>
</feature>
<dbReference type="PANTHER" id="PTHR11567:SF110">
    <property type="entry name" value="2-PHOSPHOXYLOSE PHOSPHATASE 1"/>
    <property type="match status" value="1"/>
</dbReference>
<dbReference type="Gene3D" id="3.40.50.1240">
    <property type="entry name" value="Phosphoglycerate mutase-like"/>
    <property type="match status" value="1"/>
</dbReference>
<comment type="similarity">
    <text evidence="1">Belongs to the histidine acid phosphatase family.</text>
</comment>
<evidence type="ECO:0000313" key="5">
    <source>
        <dbReference type="Proteomes" id="UP000054408"/>
    </source>
</evidence>
<keyword evidence="5" id="KW-1185">Reference proteome</keyword>
<name>A0A0L0D906_THETB</name>
<dbReference type="RefSeq" id="XP_013762608.1">
    <property type="nucleotide sequence ID" value="XM_013907154.1"/>
</dbReference>
<evidence type="ECO:0000256" key="2">
    <source>
        <dbReference type="ARBA" id="ARBA00022801"/>
    </source>
</evidence>
<dbReference type="AlphaFoldDB" id="A0A0L0D906"/>
<dbReference type="PANTHER" id="PTHR11567">
    <property type="entry name" value="ACID PHOSPHATASE-RELATED"/>
    <property type="match status" value="1"/>
</dbReference>
<reference evidence="4 5" key="1">
    <citation type="submission" date="2010-05" db="EMBL/GenBank/DDBJ databases">
        <title>The Genome Sequence of Thecamonas trahens ATCC 50062.</title>
        <authorList>
            <consortium name="The Broad Institute Genome Sequencing Platform"/>
            <person name="Russ C."/>
            <person name="Cuomo C."/>
            <person name="Shea T."/>
            <person name="Young S.K."/>
            <person name="Zeng Q."/>
            <person name="Koehrsen M."/>
            <person name="Haas B."/>
            <person name="Borodovsky M."/>
            <person name="Guigo R."/>
            <person name="Alvarado L."/>
            <person name="Berlin A."/>
            <person name="Bochicchio J."/>
            <person name="Borenstein D."/>
            <person name="Chapman S."/>
            <person name="Chen Z."/>
            <person name="Freedman E."/>
            <person name="Gellesch M."/>
            <person name="Goldberg J."/>
            <person name="Griggs A."/>
            <person name="Gujja S."/>
            <person name="Heilman E."/>
            <person name="Heiman D."/>
            <person name="Hepburn T."/>
            <person name="Howarth C."/>
            <person name="Jen D."/>
            <person name="Larson L."/>
            <person name="Mehta T."/>
            <person name="Park D."/>
            <person name="Pearson M."/>
            <person name="Roberts A."/>
            <person name="Saif S."/>
            <person name="Shenoy N."/>
            <person name="Sisk P."/>
            <person name="Stolte C."/>
            <person name="Sykes S."/>
            <person name="Thomson T."/>
            <person name="Walk T."/>
            <person name="White J."/>
            <person name="Yandava C."/>
            <person name="Burger G."/>
            <person name="Gray M.W."/>
            <person name="Holland P.W.H."/>
            <person name="King N."/>
            <person name="Lang F.B.F."/>
            <person name="Roger A.J."/>
            <person name="Ruiz-Trillo I."/>
            <person name="Lander E."/>
            <person name="Nusbaum C."/>
        </authorList>
    </citation>
    <scope>NUCLEOTIDE SEQUENCE [LARGE SCALE GENOMIC DNA]</scope>
    <source>
        <strain evidence="4 5">ATCC 50062</strain>
    </source>
</reference>
<dbReference type="EMBL" id="GL349434">
    <property type="protein sequence ID" value="KNC48551.1"/>
    <property type="molecule type" value="Genomic_DNA"/>
</dbReference>